<evidence type="ECO:0000256" key="1">
    <source>
        <dbReference type="SAM" id="MobiDB-lite"/>
    </source>
</evidence>
<dbReference type="AlphaFoldDB" id="A0A5M6CIG8"/>
<protein>
    <recommendedName>
        <fullName evidence="3">TRASH domain-containing protein</fullName>
    </recommendedName>
</protein>
<dbReference type="PROSITE" id="PS51257">
    <property type="entry name" value="PROKAR_LIPOPROTEIN"/>
    <property type="match status" value="1"/>
</dbReference>
<feature type="chain" id="PRO_5024452064" description="TRASH domain-containing protein" evidence="2">
    <location>
        <begin position="22"/>
        <end position="97"/>
    </location>
</feature>
<keyword evidence="2" id="KW-0732">Signal</keyword>
<dbReference type="GO" id="GO:0016491">
    <property type="term" value="F:oxidoreductase activity"/>
    <property type="evidence" value="ECO:0007669"/>
    <property type="project" value="InterPro"/>
</dbReference>
<name>A0A5M6CIG8_9BACT</name>
<evidence type="ECO:0000313" key="4">
    <source>
        <dbReference type="EMBL" id="KAA5534857.1"/>
    </source>
</evidence>
<comment type="caution">
    <text evidence="4">The sequence shown here is derived from an EMBL/GenBank/DDBJ whole genome shotgun (WGS) entry which is preliminary data.</text>
</comment>
<feature type="signal peptide" evidence="2">
    <location>
        <begin position="1"/>
        <end position="21"/>
    </location>
</feature>
<feature type="region of interest" description="Disordered" evidence="1">
    <location>
        <begin position="23"/>
        <end position="43"/>
    </location>
</feature>
<dbReference type="InterPro" id="IPR012348">
    <property type="entry name" value="RNR-like"/>
</dbReference>
<evidence type="ECO:0000259" key="3">
    <source>
        <dbReference type="SMART" id="SM00746"/>
    </source>
</evidence>
<organism evidence="4 5">
    <name type="scientific">Taibaiella lutea</name>
    <dbReference type="NCBI Taxonomy" id="2608001"/>
    <lineage>
        <taxon>Bacteria</taxon>
        <taxon>Pseudomonadati</taxon>
        <taxon>Bacteroidota</taxon>
        <taxon>Chitinophagia</taxon>
        <taxon>Chitinophagales</taxon>
        <taxon>Chitinophagaceae</taxon>
        <taxon>Taibaiella</taxon>
    </lineage>
</organism>
<dbReference type="Proteomes" id="UP000323632">
    <property type="component" value="Unassembled WGS sequence"/>
</dbReference>
<reference evidence="4 5" key="1">
    <citation type="submission" date="2019-09" db="EMBL/GenBank/DDBJ databases">
        <title>Genome sequence and assembly of Taibaiella sp.</title>
        <authorList>
            <person name="Chhetri G."/>
        </authorList>
    </citation>
    <scope>NUCLEOTIDE SEQUENCE [LARGE SCALE GENOMIC DNA]</scope>
    <source>
        <strain evidence="4 5">KVB11</strain>
    </source>
</reference>
<dbReference type="SMART" id="SM00746">
    <property type="entry name" value="TRASH"/>
    <property type="match status" value="1"/>
</dbReference>
<feature type="compositionally biased region" description="Low complexity" evidence="1">
    <location>
        <begin position="33"/>
        <end position="43"/>
    </location>
</feature>
<dbReference type="Gene3D" id="1.10.620.20">
    <property type="entry name" value="Ribonucleotide Reductase, subunit A"/>
    <property type="match status" value="1"/>
</dbReference>
<proteinExistence type="predicted"/>
<sequence>MKKYSLCFIAIVAMASCNVKVSTNDDNKDAATEEATSTETTTAAKIKDPVCGMEMEGEHWTEMNVTGTDTTWFCSPHCKDQYTKDPGKYKKQESPKS</sequence>
<dbReference type="RefSeq" id="WP_150032536.1">
    <property type="nucleotide sequence ID" value="NZ_VWSH01000002.1"/>
</dbReference>
<evidence type="ECO:0000256" key="2">
    <source>
        <dbReference type="SAM" id="SignalP"/>
    </source>
</evidence>
<keyword evidence="5" id="KW-1185">Reference proteome</keyword>
<feature type="domain" description="TRASH" evidence="3">
    <location>
        <begin position="48"/>
        <end position="86"/>
    </location>
</feature>
<accession>A0A5M6CIG8</accession>
<dbReference type="EMBL" id="VWSH01000002">
    <property type="protein sequence ID" value="KAA5534857.1"/>
    <property type="molecule type" value="Genomic_DNA"/>
</dbReference>
<evidence type="ECO:0000313" key="5">
    <source>
        <dbReference type="Proteomes" id="UP000323632"/>
    </source>
</evidence>
<dbReference type="InterPro" id="IPR011017">
    <property type="entry name" value="TRASH_dom"/>
</dbReference>
<gene>
    <name evidence="4" type="ORF">F0919_09650</name>
</gene>